<feature type="transmembrane region" description="Helical" evidence="1">
    <location>
        <begin position="29"/>
        <end position="48"/>
    </location>
</feature>
<keyword evidence="1" id="KW-0812">Transmembrane</keyword>
<gene>
    <name evidence="2" type="ORF">GCM10009118_24350</name>
</gene>
<keyword evidence="1" id="KW-0472">Membrane</keyword>
<dbReference type="EMBL" id="BAAAFH010000020">
    <property type="protein sequence ID" value="GAA0876025.1"/>
    <property type="molecule type" value="Genomic_DNA"/>
</dbReference>
<evidence type="ECO:0000313" key="2">
    <source>
        <dbReference type="EMBL" id="GAA0876025.1"/>
    </source>
</evidence>
<reference evidence="2 3" key="1">
    <citation type="journal article" date="2019" name="Int. J. Syst. Evol. Microbiol.">
        <title>The Global Catalogue of Microorganisms (GCM) 10K type strain sequencing project: providing services to taxonomists for standard genome sequencing and annotation.</title>
        <authorList>
            <consortium name="The Broad Institute Genomics Platform"/>
            <consortium name="The Broad Institute Genome Sequencing Center for Infectious Disease"/>
            <person name="Wu L."/>
            <person name="Ma J."/>
        </authorList>
    </citation>
    <scope>NUCLEOTIDE SEQUENCE [LARGE SCALE GENOMIC DNA]</scope>
    <source>
        <strain evidence="2 3">JCM 16083</strain>
    </source>
</reference>
<comment type="caution">
    <text evidence="2">The sequence shown here is derived from an EMBL/GenBank/DDBJ whole genome shotgun (WGS) entry which is preliminary data.</text>
</comment>
<organism evidence="2 3">
    <name type="scientific">Wandonia haliotis</name>
    <dbReference type="NCBI Taxonomy" id="574963"/>
    <lineage>
        <taxon>Bacteria</taxon>
        <taxon>Pseudomonadati</taxon>
        <taxon>Bacteroidota</taxon>
        <taxon>Flavobacteriia</taxon>
        <taxon>Flavobacteriales</taxon>
        <taxon>Crocinitomicaceae</taxon>
        <taxon>Wandonia</taxon>
    </lineage>
</organism>
<evidence type="ECO:0000256" key="1">
    <source>
        <dbReference type="SAM" id="Phobius"/>
    </source>
</evidence>
<sequence length="213" mass="24900">MNSKHFLTFILGILILTTANIHAGMALPFYVHILMGYLYVAYFFFISIKRGYKKVYIIILLITTLLVSIYNFYPMNNNNSIQPLNKDYPKHNIKSNKNELDGYIKYNSRKILVAISNCNLSNVDSIYMLKNGLPLEENVLLYNFYTPNEEYVLGTSNKHYIKRFKTLDKQFSNLVIGYTYNSKHKALSFNKKDTLRIYIKFNSNELKTGFVSF</sequence>
<dbReference type="Proteomes" id="UP001501126">
    <property type="component" value="Unassembled WGS sequence"/>
</dbReference>
<evidence type="ECO:0000313" key="3">
    <source>
        <dbReference type="Proteomes" id="UP001501126"/>
    </source>
</evidence>
<name>A0ABN1MRN5_9FLAO</name>
<feature type="transmembrane region" description="Helical" evidence="1">
    <location>
        <begin position="55"/>
        <end position="73"/>
    </location>
</feature>
<proteinExistence type="predicted"/>
<protein>
    <submittedName>
        <fullName evidence="2">Uncharacterized protein</fullName>
    </submittedName>
</protein>
<keyword evidence="3" id="KW-1185">Reference proteome</keyword>
<keyword evidence="1" id="KW-1133">Transmembrane helix</keyword>
<accession>A0ABN1MRN5</accession>